<dbReference type="Pfam" id="PF04255">
    <property type="entry name" value="DUF433"/>
    <property type="match status" value="1"/>
</dbReference>
<proteinExistence type="predicted"/>
<dbReference type="SUPFAM" id="SSF46689">
    <property type="entry name" value="Homeodomain-like"/>
    <property type="match status" value="1"/>
</dbReference>
<protein>
    <submittedName>
        <fullName evidence="1">DUF433 domain-containing protein</fullName>
    </submittedName>
</protein>
<dbReference type="InterPro" id="IPR009057">
    <property type="entry name" value="Homeodomain-like_sf"/>
</dbReference>
<dbReference type="Proteomes" id="UP001267426">
    <property type="component" value="Unassembled WGS sequence"/>
</dbReference>
<name>A0ABU3BPJ2_9BACT</name>
<sequence>MDWHDYIDSDPNVIGGKPRVKGTRMGVAFLLELFAVGWTQEQVLENYPHLTVEDLRAVFAFAHDAAADTRLVPENGADI</sequence>
<organism evidence="1 2">
    <name type="scientific">Rubrivirga litoralis</name>
    <dbReference type="NCBI Taxonomy" id="3075598"/>
    <lineage>
        <taxon>Bacteria</taxon>
        <taxon>Pseudomonadati</taxon>
        <taxon>Rhodothermota</taxon>
        <taxon>Rhodothermia</taxon>
        <taxon>Rhodothermales</taxon>
        <taxon>Rubricoccaceae</taxon>
        <taxon>Rubrivirga</taxon>
    </lineage>
</organism>
<dbReference type="InterPro" id="IPR007367">
    <property type="entry name" value="DUF433"/>
</dbReference>
<accession>A0ABU3BPJ2</accession>
<dbReference type="PANTHER" id="PTHR34849">
    <property type="entry name" value="SSL5025 PROTEIN"/>
    <property type="match status" value="1"/>
</dbReference>
<reference evidence="1 2" key="1">
    <citation type="submission" date="2023-09" db="EMBL/GenBank/DDBJ databases">
        <authorList>
            <person name="Rey-Velasco X."/>
        </authorList>
    </citation>
    <scope>NUCLEOTIDE SEQUENCE [LARGE SCALE GENOMIC DNA]</scope>
    <source>
        <strain evidence="1 2">F394</strain>
    </source>
</reference>
<dbReference type="PANTHER" id="PTHR34849:SF3">
    <property type="entry name" value="SSR2962 PROTEIN"/>
    <property type="match status" value="1"/>
</dbReference>
<dbReference type="Gene3D" id="1.10.10.10">
    <property type="entry name" value="Winged helix-like DNA-binding domain superfamily/Winged helix DNA-binding domain"/>
    <property type="match status" value="1"/>
</dbReference>
<evidence type="ECO:0000313" key="1">
    <source>
        <dbReference type="EMBL" id="MDT0631131.1"/>
    </source>
</evidence>
<dbReference type="InterPro" id="IPR036388">
    <property type="entry name" value="WH-like_DNA-bd_sf"/>
</dbReference>
<dbReference type="EMBL" id="JAVRHT010000008">
    <property type="protein sequence ID" value="MDT0631131.1"/>
    <property type="molecule type" value="Genomic_DNA"/>
</dbReference>
<evidence type="ECO:0000313" key="2">
    <source>
        <dbReference type="Proteomes" id="UP001267426"/>
    </source>
</evidence>
<dbReference type="RefSeq" id="WP_311662473.1">
    <property type="nucleotide sequence ID" value="NZ_JAVRHT010000008.1"/>
</dbReference>
<comment type="caution">
    <text evidence="1">The sequence shown here is derived from an EMBL/GenBank/DDBJ whole genome shotgun (WGS) entry which is preliminary data.</text>
</comment>
<gene>
    <name evidence="1" type="ORF">RM540_05150</name>
</gene>
<keyword evidence="2" id="KW-1185">Reference proteome</keyword>